<keyword evidence="2 4" id="KW-0474">Menaquinone biosynthesis</keyword>
<comment type="pathway">
    <text evidence="1 4">Quinol/quinone metabolism; menaquinone biosynthesis.</text>
</comment>
<gene>
    <name evidence="4" type="primary">mqnA</name>
    <name evidence="5" type="ORF">ABWK59_19795</name>
</gene>
<comment type="function">
    <text evidence="4">Catalyzes the dehydration of chorismate into 3-[(1-carboxyvinyl)oxy]benzoate, a step in the biosynthesis of menaquinone (MK, vitamin K2).</text>
</comment>
<proteinExistence type="inferred from homology"/>
<dbReference type="PANTHER" id="PTHR37690:SF1">
    <property type="entry name" value="CHORISMATE DEHYDRATASE"/>
    <property type="match status" value="1"/>
</dbReference>
<comment type="catalytic activity">
    <reaction evidence="4">
        <text>chorismate = 3-[(1-carboxyvinyl)-oxy]benzoate + H2O</text>
        <dbReference type="Rhea" id="RHEA:40051"/>
        <dbReference type="ChEBI" id="CHEBI:15377"/>
        <dbReference type="ChEBI" id="CHEBI:29748"/>
        <dbReference type="ChEBI" id="CHEBI:76981"/>
        <dbReference type="EC" id="4.2.1.151"/>
    </reaction>
</comment>
<dbReference type="InterPro" id="IPR030868">
    <property type="entry name" value="MqnA"/>
</dbReference>
<protein>
    <recommendedName>
        <fullName evidence="4">Chorismate dehydratase</fullName>
        <ecNumber evidence="4">4.2.1.151</ecNumber>
    </recommendedName>
    <alternativeName>
        <fullName evidence="4">Menaquinone biosynthetic enzyme MqnA</fullName>
    </alternativeName>
</protein>
<dbReference type="InterPro" id="IPR003773">
    <property type="entry name" value="Menaquinone_biosynth"/>
</dbReference>
<dbReference type="EMBL" id="CP159872">
    <property type="protein sequence ID" value="XCM84084.1"/>
    <property type="molecule type" value="Genomic_DNA"/>
</dbReference>
<evidence type="ECO:0000256" key="3">
    <source>
        <dbReference type="ARBA" id="ARBA00023239"/>
    </source>
</evidence>
<comment type="similarity">
    <text evidence="4">Belongs to the MqnA/MqnD family. MqnA subfamily.</text>
</comment>
<evidence type="ECO:0000256" key="1">
    <source>
        <dbReference type="ARBA" id="ARBA00004863"/>
    </source>
</evidence>
<dbReference type="CDD" id="cd13634">
    <property type="entry name" value="PBP2_Sco4506"/>
    <property type="match status" value="1"/>
</dbReference>
<dbReference type="RefSeq" id="WP_354645022.1">
    <property type="nucleotide sequence ID" value="NZ_CP159872.1"/>
</dbReference>
<dbReference type="EC" id="4.2.1.151" evidence="4"/>
<organism evidence="5">
    <name type="scientific">Kitasatospora camelliae</name>
    <dbReference type="NCBI Taxonomy" id="3156397"/>
    <lineage>
        <taxon>Bacteria</taxon>
        <taxon>Bacillati</taxon>
        <taxon>Actinomycetota</taxon>
        <taxon>Actinomycetes</taxon>
        <taxon>Kitasatosporales</taxon>
        <taxon>Streptomycetaceae</taxon>
        <taxon>Kitasatospora</taxon>
    </lineage>
</organism>
<sequence length="287" mass="31292">MAAIRPRVGHIQFLNCLPLYWGLARTGNLLDLDLTKDTPEKLSDQLVNGLLDIGPITCVEYLRNADQLVVLPDIAVGSDGPVMSCVIVSKRPLAELDGRRVALGSTSRTSVRLARLLLEEREGVRPEYFSCPPDLDAMLAEADAAVLIGDPALRASLEDAPRQGLAVHDLGEMWKEWTGLPFVFAVWAARREYAELNPETTAAVHRAFLESRDLSLTEAGKVAEQAARWEAFDAGVLERYFSAALDFSLGDRQLAGIAEFARRTAHDSGYAPDVPVRLLEPSAAVAS</sequence>
<dbReference type="GO" id="GO:0016836">
    <property type="term" value="F:hydro-lyase activity"/>
    <property type="evidence" value="ECO:0007669"/>
    <property type="project" value="UniProtKB-UniRule"/>
</dbReference>
<dbReference type="HAMAP" id="MF_00995">
    <property type="entry name" value="MqnA"/>
    <property type="match status" value="1"/>
</dbReference>
<accession>A0AAU8K770</accession>
<name>A0AAU8K770_9ACTN</name>
<dbReference type="Pfam" id="PF02621">
    <property type="entry name" value="VitK2_biosynth"/>
    <property type="match status" value="1"/>
</dbReference>
<dbReference type="AlphaFoldDB" id="A0AAU8K770"/>
<dbReference type="KEGG" id="kcm:ABWK59_19795"/>
<evidence type="ECO:0000313" key="5">
    <source>
        <dbReference type="EMBL" id="XCM84084.1"/>
    </source>
</evidence>
<keyword evidence="3 4" id="KW-0456">Lyase</keyword>
<dbReference type="GO" id="GO:0009234">
    <property type="term" value="P:menaquinone biosynthetic process"/>
    <property type="evidence" value="ECO:0007669"/>
    <property type="project" value="UniProtKB-UniRule"/>
</dbReference>
<reference evidence="5" key="1">
    <citation type="submission" date="2024-06" db="EMBL/GenBank/DDBJ databases">
        <title>The genome sequences of Kitasatospora sp. strain HUAS MG31.</title>
        <authorList>
            <person name="Mo P."/>
        </authorList>
    </citation>
    <scope>NUCLEOTIDE SEQUENCE</scope>
    <source>
        <strain evidence="5">HUAS MG31</strain>
    </source>
</reference>
<dbReference type="SUPFAM" id="SSF53850">
    <property type="entry name" value="Periplasmic binding protein-like II"/>
    <property type="match status" value="1"/>
</dbReference>
<evidence type="ECO:0000256" key="2">
    <source>
        <dbReference type="ARBA" id="ARBA00022428"/>
    </source>
</evidence>
<dbReference type="Gene3D" id="3.40.190.10">
    <property type="entry name" value="Periplasmic binding protein-like II"/>
    <property type="match status" value="2"/>
</dbReference>
<evidence type="ECO:0000256" key="4">
    <source>
        <dbReference type="HAMAP-Rule" id="MF_00995"/>
    </source>
</evidence>
<dbReference type="PANTHER" id="PTHR37690">
    <property type="entry name" value="CHORISMATE DEHYDRATASE"/>
    <property type="match status" value="1"/>
</dbReference>